<feature type="domain" description="NAD-dependent epimerase/dehydratase" evidence="3">
    <location>
        <begin position="13"/>
        <end position="261"/>
    </location>
</feature>
<dbReference type="GO" id="GO:0016616">
    <property type="term" value="F:oxidoreductase activity, acting on the CH-OH group of donors, NAD or NADP as acceptor"/>
    <property type="evidence" value="ECO:0007669"/>
    <property type="project" value="TreeGrafter"/>
</dbReference>
<keyword evidence="1" id="KW-0560">Oxidoreductase</keyword>
<dbReference type="AlphaFoldDB" id="A0A364KNM7"/>
<dbReference type="PANTHER" id="PTHR10366">
    <property type="entry name" value="NAD DEPENDENT EPIMERASE/DEHYDRATASE"/>
    <property type="match status" value="1"/>
</dbReference>
<dbReference type="InterPro" id="IPR001509">
    <property type="entry name" value="Epimerase_deHydtase"/>
</dbReference>
<dbReference type="OrthoDB" id="2735536at2759"/>
<comment type="caution">
    <text evidence="4">The sequence shown here is derived from an EMBL/GenBank/DDBJ whole genome shotgun (WGS) entry which is preliminary data.</text>
</comment>
<dbReference type="GeneID" id="63790387"/>
<dbReference type="RefSeq" id="XP_040729675.1">
    <property type="nucleotide sequence ID" value="XM_040873177.1"/>
</dbReference>
<sequence length="347" mass="38458">MSEPTDIPAGSTVLVTGVNGFVASHIAKQLLLRGFKVRGTVRDSGRTSWLAKDTFKAYVKNGDFELVTIKDFTAADVYDDAIKGVSAIAHVASVVTFDSDPNTVIPQTVEAATRIMEAALNEPSVKAFVYTSSIVASTFPAPGNDTRVSRNTWNDVAVELAWSPPPHPPTQGSIVYAASKVAAEKAVWKFVDEKRPKFRVNSVNPAMIIGEPLNDSHLQTVGAWIKKLWDGDISRLANFSATYHIDVKDVAVLHVAAIVDPKINNERLQAWAENCNWNDMLAILRRLYPQRHFIDDLPDQQRLSISTDLTLPLHLLKKWENQTGWRTLEQSIKDNVRLLGENVKYSA</sequence>
<organism evidence="4 5">
    <name type="scientific">Talaromyces amestolkiae</name>
    <dbReference type="NCBI Taxonomy" id="1196081"/>
    <lineage>
        <taxon>Eukaryota</taxon>
        <taxon>Fungi</taxon>
        <taxon>Dikarya</taxon>
        <taxon>Ascomycota</taxon>
        <taxon>Pezizomycotina</taxon>
        <taxon>Eurotiomycetes</taxon>
        <taxon>Eurotiomycetidae</taxon>
        <taxon>Eurotiales</taxon>
        <taxon>Trichocomaceae</taxon>
        <taxon>Talaromyces</taxon>
        <taxon>Talaromyces sect. Talaromyces</taxon>
    </lineage>
</organism>
<evidence type="ECO:0000313" key="4">
    <source>
        <dbReference type="EMBL" id="RAO65158.1"/>
    </source>
</evidence>
<dbReference type="Gene3D" id="3.40.50.720">
    <property type="entry name" value="NAD(P)-binding Rossmann-like Domain"/>
    <property type="match status" value="1"/>
</dbReference>
<keyword evidence="5" id="KW-1185">Reference proteome</keyword>
<dbReference type="STRING" id="1196081.A0A364KNM7"/>
<name>A0A364KNM7_TALAM</name>
<dbReference type="Proteomes" id="UP000249363">
    <property type="component" value="Unassembled WGS sequence"/>
</dbReference>
<evidence type="ECO:0000313" key="5">
    <source>
        <dbReference type="Proteomes" id="UP000249363"/>
    </source>
</evidence>
<comment type="similarity">
    <text evidence="2">Belongs to the NAD(P)-dependent epimerase/dehydratase family. Dihydroflavonol-4-reductase subfamily.</text>
</comment>
<dbReference type="PANTHER" id="PTHR10366:SF562">
    <property type="entry name" value="ALDEHYDE REDUCTASE II (AFU_ORTHOLOGUE AFUA_1G11360)"/>
    <property type="match status" value="1"/>
</dbReference>
<dbReference type="EMBL" id="MIKG01000001">
    <property type="protein sequence ID" value="RAO65158.1"/>
    <property type="molecule type" value="Genomic_DNA"/>
</dbReference>
<gene>
    <name evidence="4" type="ORF">BHQ10_001170</name>
</gene>
<dbReference type="InterPro" id="IPR050425">
    <property type="entry name" value="NAD(P)_dehydrat-like"/>
</dbReference>
<proteinExistence type="inferred from homology"/>
<reference evidence="4 5" key="1">
    <citation type="journal article" date="2017" name="Biotechnol. Biofuels">
        <title>Differential beta-glucosidase expression as a function of carbon source availability in Talaromyces amestolkiae: a genomic and proteomic approach.</title>
        <authorList>
            <person name="de Eugenio L.I."/>
            <person name="Mendez-Liter J.A."/>
            <person name="Nieto-Dominguez M."/>
            <person name="Alonso L."/>
            <person name="Gil-Munoz J."/>
            <person name="Barriuso J."/>
            <person name="Prieto A."/>
            <person name="Martinez M.J."/>
        </authorList>
    </citation>
    <scope>NUCLEOTIDE SEQUENCE [LARGE SCALE GENOMIC DNA]</scope>
    <source>
        <strain evidence="4 5">CIB</strain>
    </source>
</reference>
<dbReference type="Pfam" id="PF01370">
    <property type="entry name" value="Epimerase"/>
    <property type="match status" value="1"/>
</dbReference>
<protein>
    <recommendedName>
        <fullName evidence="3">NAD-dependent epimerase/dehydratase domain-containing protein</fullName>
    </recommendedName>
</protein>
<dbReference type="InterPro" id="IPR036291">
    <property type="entry name" value="NAD(P)-bd_dom_sf"/>
</dbReference>
<evidence type="ECO:0000259" key="3">
    <source>
        <dbReference type="Pfam" id="PF01370"/>
    </source>
</evidence>
<evidence type="ECO:0000256" key="1">
    <source>
        <dbReference type="ARBA" id="ARBA00023002"/>
    </source>
</evidence>
<dbReference type="SUPFAM" id="SSF51735">
    <property type="entry name" value="NAD(P)-binding Rossmann-fold domains"/>
    <property type="match status" value="1"/>
</dbReference>
<accession>A0A364KNM7</accession>
<evidence type="ECO:0000256" key="2">
    <source>
        <dbReference type="ARBA" id="ARBA00023445"/>
    </source>
</evidence>